<keyword evidence="5 8" id="KW-1133">Transmembrane helix</keyword>
<dbReference type="Pfam" id="PF03916">
    <property type="entry name" value="NrfD"/>
    <property type="match status" value="1"/>
</dbReference>
<feature type="region of interest" description="Disordered" evidence="7">
    <location>
        <begin position="1"/>
        <end position="38"/>
    </location>
</feature>
<gene>
    <name evidence="9" type="ORF">BAY60_29770</name>
</gene>
<dbReference type="InterPro" id="IPR052049">
    <property type="entry name" value="Electron_transfer_protein"/>
</dbReference>
<feature type="transmembrane region" description="Helical" evidence="8">
    <location>
        <begin position="158"/>
        <end position="178"/>
    </location>
</feature>
<evidence type="ECO:0000256" key="1">
    <source>
        <dbReference type="ARBA" id="ARBA00004651"/>
    </source>
</evidence>
<evidence type="ECO:0000313" key="9">
    <source>
        <dbReference type="EMBL" id="PXY19009.1"/>
    </source>
</evidence>
<comment type="subcellular location">
    <subcellularLocation>
        <location evidence="1">Cell membrane</location>
        <topology evidence="1">Multi-pass membrane protein</topology>
    </subcellularLocation>
</comment>
<dbReference type="Proteomes" id="UP000249915">
    <property type="component" value="Unassembled WGS sequence"/>
</dbReference>
<protein>
    <submittedName>
        <fullName evidence="9">Polysulfide reductase</fullName>
    </submittedName>
</protein>
<evidence type="ECO:0000313" key="10">
    <source>
        <dbReference type="Proteomes" id="UP000249915"/>
    </source>
</evidence>
<comment type="caution">
    <text evidence="9">The sequence shown here is derived from an EMBL/GenBank/DDBJ whole genome shotgun (WGS) entry which is preliminary data.</text>
</comment>
<reference evidence="9 10" key="1">
    <citation type="submission" date="2016-07" db="EMBL/GenBank/DDBJ databases">
        <title>Draft genome sequence of Prauserella muralis DSM 45305, isolated from a mould-covered wall in an indoor environment.</title>
        <authorList>
            <person name="Ruckert C."/>
            <person name="Albersmeier A."/>
            <person name="Jiang C.-L."/>
            <person name="Jiang Y."/>
            <person name="Kalinowski J."/>
            <person name="Schneider O."/>
            <person name="Winkler A."/>
            <person name="Zotchev S.B."/>
        </authorList>
    </citation>
    <scope>NUCLEOTIDE SEQUENCE [LARGE SCALE GENOMIC DNA]</scope>
    <source>
        <strain evidence="9 10">DSM 45305</strain>
    </source>
</reference>
<feature type="transmembrane region" description="Helical" evidence="8">
    <location>
        <begin position="131"/>
        <end position="151"/>
    </location>
</feature>
<evidence type="ECO:0000256" key="5">
    <source>
        <dbReference type="ARBA" id="ARBA00022989"/>
    </source>
</evidence>
<dbReference type="PANTHER" id="PTHR34856">
    <property type="entry name" value="PROTEIN NRFD"/>
    <property type="match status" value="1"/>
</dbReference>
<comment type="similarity">
    <text evidence="2">Belongs to the NrfD family.</text>
</comment>
<accession>A0A2V4AGM9</accession>
<feature type="transmembrane region" description="Helical" evidence="8">
    <location>
        <begin position="93"/>
        <end position="111"/>
    </location>
</feature>
<dbReference type="PANTHER" id="PTHR34856:SF2">
    <property type="entry name" value="PROTEIN NRFD"/>
    <property type="match status" value="1"/>
</dbReference>
<proteinExistence type="inferred from homology"/>
<dbReference type="EMBL" id="MASW01000007">
    <property type="protein sequence ID" value="PXY19009.1"/>
    <property type="molecule type" value="Genomic_DNA"/>
</dbReference>
<dbReference type="Gene3D" id="1.20.1630.10">
    <property type="entry name" value="Formate dehydrogenase/DMSO reductase domain"/>
    <property type="match status" value="1"/>
</dbReference>
<dbReference type="GO" id="GO:0005886">
    <property type="term" value="C:plasma membrane"/>
    <property type="evidence" value="ECO:0007669"/>
    <property type="project" value="UniProtKB-SubCell"/>
</dbReference>
<keyword evidence="3" id="KW-1003">Cell membrane</keyword>
<keyword evidence="4 8" id="KW-0812">Transmembrane</keyword>
<keyword evidence="10" id="KW-1185">Reference proteome</keyword>
<keyword evidence="6 8" id="KW-0472">Membrane</keyword>
<feature type="transmembrane region" description="Helical" evidence="8">
    <location>
        <begin position="61"/>
        <end position="81"/>
    </location>
</feature>
<evidence type="ECO:0000256" key="4">
    <source>
        <dbReference type="ARBA" id="ARBA00022692"/>
    </source>
</evidence>
<evidence type="ECO:0000256" key="3">
    <source>
        <dbReference type="ARBA" id="ARBA00022475"/>
    </source>
</evidence>
<evidence type="ECO:0000256" key="7">
    <source>
        <dbReference type="SAM" id="MobiDB-lite"/>
    </source>
</evidence>
<name>A0A2V4AGM9_9PSEU</name>
<sequence length="348" mass="35279">MSDGHGSLAARPAREATTGVNTGRRRGRRGEQPVVPDTQFTSYYGKPIINGPVWKSPDIPAYLFLGGLAGGSSLLAAGAQLTGRGRLAAVTKVGAFGAITLSLGALVHDLGRPARFLNMLRVFKPTSPMNMGSWLLAGYGPLAGGAAASAVTGKLPKAGAAATAGAALTGPAVAAYTAALVSDTAVPAWHDGHRELPYVFVGSGAAGAAGLGLLGARQGEESPARNLALFGTALELAAFKRMEKRLGMVAEPYRAGRAGLLVRAGETLAAAGAAGSVLGRRSRVARLLSGAALLAGSACTKWGVFEAGLTSAEDPKYTVVPQRERLLRQNHAGGGEAQRGNPAVPQSG</sequence>
<organism evidence="9 10">
    <name type="scientific">Prauserella muralis</name>
    <dbReference type="NCBI Taxonomy" id="588067"/>
    <lineage>
        <taxon>Bacteria</taxon>
        <taxon>Bacillati</taxon>
        <taxon>Actinomycetota</taxon>
        <taxon>Actinomycetes</taxon>
        <taxon>Pseudonocardiales</taxon>
        <taxon>Pseudonocardiaceae</taxon>
        <taxon>Prauserella</taxon>
    </lineage>
</organism>
<dbReference type="AlphaFoldDB" id="A0A2V4AGM9"/>
<evidence type="ECO:0000256" key="2">
    <source>
        <dbReference type="ARBA" id="ARBA00008929"/>
    </source>
</evidence>
<evidence type="ECO:0000256" key="6">
    <source>
        <dbReference type="ARBA" id="ARBA00023136"/>
    </source>
</evidence>
<feature type="region of interest" description="Disordered" evidence="7">
    <location>
        <begin position="326"/>
        <end position="348"/>
    </location>
</feature>
<dbReference type="InterPro" id="IPR005614">
    <property type="entry name" value="NrfD-like"/>
</dbReference>
<feature type="transmembrane region" description="Helical" evidence="8">
    <location>
        <begin position="198"/>
        <end position="216"/>
    </location>
</feature>
<evidence type="ECO:0000256" key="8">
    <source>
        <dbReference type="SAM" id="Phobius"/>
    </source>
</evidence>
<dbReference type="RefSeq" id="WP_425466495.1">
    <property type="nucleotide sequence ID" value="NZ_MASW01000007.1"/>
</dbReference>